<evidence type="ECO:0000313" key="1">
    <source>
        <dbReference type="EMBL" id="MEL3974247.1"/>
    </source>
</evidence>
<dbReference type="InterPro" id="IPR001345">
    <property type="entry name" value="PG/BPGM_mutase_AS"/>
</dbReference>
<reference evidence="1 2" key="1">
    <citation type="submission" date="2024-04" db="EMBL/GenBank/DDBJ databases">
        <title>Bacillus oryzaecorticis sp. nov., a moderately halophilic bacterium isolated from rice husks.</title>
        <authorList>
            <person name="Zhu H.-S."/>
        </authorList>
    </citation>
    <scope>NUCLEOTIDE SEQUENCE [LARGE SCALE GENOMIC DNA]</scope>
    <source>
        <strain evidence="1 2">ZC255</strain>
    </source>
</reference>
<protein>
    <submittedName>
        <fullName evidence="1">Histidine phosphatase family protein</fullName>
        <ecNumber evidence="1">3.1.3.-</ecNumber>
    </submittedName>
</protein>
<evidence type="ECO:0000313" key="2">
    <source>
        <dbReference type="Proteomes" id="UP001389717"/>
    </source>
</evidence>
<dbReference type="EC" id="3.1.3.-" evidence="1"/>
<dbReference type="Proteomes" id="UP001389717">
    <property type="component" value="Unassembled WGS sequence"/>
</dbReference>
<gene>
    <name evidence="1" type="ORF">AAEO50_18325</name>
</gene>
<dbReference type="Gene3D" id="3.40.50.1240">
    <property type="entry name" value="Phosphoglycerate mutase-like"/>
    <property type="match status" value="1"/>
</dbReference>
<dbReference type="EMBL" id="JBBYAF010000046">
    <property type="protein sequence ID" value="MEL3974247.1"/>
    <property type="molecule type" value="Genomic_DNA"/>
</dbReference>
<dbReference type="CDD" id="cd07067">
    <property type="entry name" value="HP_PGM_like"/>
    <property type="match status" value="1"/>
</dbReference>
<dbReference type="InterPro" id="IPR029033">
    <property type="entry name" value="His_PPase_superfam"/>
</dbReference>
<dbReference type="SUPFAM" id="SSF53254">
    <property type="entry name" value="Phosphoglycerate mutase-like"/>
    <property type="match status" value="1"/>
</dbReference>
<dbReference type="GO" id="GO:0016787">
    <property type="term" value="F:hydrolase activity"/>
    <property type="evidence" value="ECO:0007669"/>
    <property type="project" value="UniProtKB-KW"/>
</dbReference>
<organism evidence="1 2">
    <name type="scientific">Rossellomorea oryzaecorticis</name>
    <dbReference type="NCBI Taxonomy" id="1396505"/>
    <lineage>
        <taxon>Bacteria</taxon>
        <taxon>Bacillati</taxon>
        <taxon>Bacillota</taxon>
        <taxon>Bacilli</taxon>
        <taxon>Bacillales</taxon>
        <taxon>Bacillaceae</taxon>
        <taxon>Rossellomorea</taxon>
    </lineage>
</organism>
<dbReference type="RefSeq" id="WP_341985766.1">
    <property type="nucleotide sequence ID" value="NZ_JBBYAF010000046.1"/>
</dbReference>
<accession>A0ABU9KDQ6</accession>
<dbReference type="InterPro" id="IPR013078">
    <property type="entry name" value="His_Pase_superF_clade-1"/>
</dbReference>
<comment type="caution">
    <text evidence="1">The sequence shown here is derived from an EMBL/GenBank/DDBJ whole genome shotgun (WGS) entry which is preliminary data.</text>
</comment>
<keyword evidence="2" id="KW-1185">Reference proteome</keyword>
<name>A0ABU9KDQ6_9BACI</name>
<proteinExistence type="predicted"/>
<keyword evidence="1" id="KW-0378">Hydrolase</keyword>
<dbReference type="PANTHER" id="PTHR48100">
    <property type="entry name" value="BROAD-SPECIFICITY PHOSPHATASE YOR283W-RELATED"/>
    <property type="match status" value="1"/>
</dbReference>
<dbReference type="PANTHER" id="PTHR48100:SF59">
    <property type="entry name" value="ADENOSYLCOBALAMIN_ALPHA-RIBAZOLE PHOSPHATASE"/>
    <property type="match status" value="1"/>
</dbReference>
<dbReference type="PROSITE" id="PS00175">
    <property type="entry name" value="PG_MUTASE"/>
    <property type="match status" value="1"/>
</dbReference>
<dbReference type="SMART" id="SM00855">
    <property type="entry name" value="PGAM"/>
    <property type="match status" value="1"/>
</dbReference>
<dbReference type="Pfam" id="PF00300">
    <property type="entry name" value="His_Phos_1"/>
    <property type="match status" value="1"/>
</dbReference>
<sequence>MTQICIVRHGQTEWNLLGKLQGQTDIPLNETGRKQAEECREFLKDMEWDVVVTTSLGRAKETAEIINEAHNLPIIEMNEFKERYFGEGEGLTREVREQKYPGFVFPGMEPDEELYERIEAGLQEVNKQFPDKKVLMVSHGAVIHAIIKKYHLDGSKLEEFRLFNGCLTNLRFKEEAWNVDDYNVTDHLIEFKK</sequence>
<dbReference type="InterPro" id="IPR050275">
    <property type="entry name" value="PGM_Phosphatase"/>
</dbReference>